<name>A0A502FFU6_9SPHN</name>
<proteinExistence type="predicted"/>
<protein>
    <recommendedName>
        <fullName evidence="1">DUF6456 domain-containing protein</fullName>
    </recommendedName>
</protein>
<dbReference type="OrthoDB" id="7476630at2"/>
<dbReference type="InterPro" id="IPR045599">
    <property type="entry name" value="DUF6456"/>
</dbReference>
<evidence type="ECO:0000259" key="1">
    <source>
        <dbReference type="Pfam" id="PF20057"/>
    </source>
</evidence>
<sequence>MRDLVERDFVDGVIGRERATSGRAKARRSVTVNQAESPLGWLRARGLVDARQFEAGERLRGDYEMAALAARVTMGWNERVDGARGAGEALDPMLAQIAAKRRFDAAIDAVGKGLRDVLWRVVCAGEALPVAEKALGWPQRAGRLVLTLALDRLADFYGLR</sequence>
<dbReference type="RefSeq" id="WP_140852224.1">
    <property type="nucleotide sequence ID" value="NZ_RCZC01000009.1"/>
</dbReference>
<evidence type="ECO:0000313" key="2">
    <source>
        <dbReference type="EMBL" id="TPG48288.1"/>
    </source>
</evidence>
<dbReference type="AlphaFoldDB" id="A0A502FFU6"/>
<dbReference type="Pfam" id="PF20057">
    <property type="entry name" value="DUF6456"/>
    <property type="match status" value="1"/>
</dbReference>
<accession>A0A502FFU6</accession>
<dbReference type="EMBL" id="RCZC01000009">
    <property type="protein sequence ID" value="TPG48288.1"/>
    <property type="molecule type" value="Genomic_DNA"/>
</dbReference>
<reference evidence="2 3" key="1">
    <citation type="journal article" date="2019" name="Environ. Microbiol.">
        <title>Species interactions and distinct microbial communities in high Arctic permafrost affected cryosols are associated with the CH4 and CO2 gas fluxes.</title>
        <authorList>
            <person name="Altshuler I."/>
            <person name="Hamel J."/>
            <person name="Turney S."/>
            <person name="Magnuson E."/>
            <person name="Levesque R."/>
            <person name="Greer C."/>
            <person name="Whyte L.G."/>
        </authorList>
    </citation>
    <scope>NUCLEOTIDE SEQUENCE [LARGE SCALE GENOMIC DNA]</scope>
    <source>
        <strain evidence="2 3">E6.1</strain>
    </source>
</reference>
<gene>
    <name evidence="2" type="ORF">EAH76_20955</name>
</gene>
<keyword evidence="3" id="KW-1185">Reference proteome</keyword>
<organism evidence="2 3">
    <name type="scientific">Sphingomonas glacialis</name>
    <dbReference type="NCBI Taxonomy" id="658225"/>
    <lineage>
        <taxon>Bacteria</taxon>
        <taxon>Pseudomonadati</taxon>
        <taxon>Pseudomonadota</taxon>
        <taxon>Alphaproteobacteria</taxon>
        <taxon>Sphingomonadales</taxon>
        <taxon>Sphingomonadaceae</taxon>
        <taxon>Sphingomonas</taxon>
    </lineage>
</organism>
<dbReference type="Proteomes" id="UP000319931">
    <property type="component" value="Unassembled WGS sequence"/>
</dbReference>
<feature type="domain" description="DUF6456" evidence="1">
    <location>
        <begin position="31"/>
        <end position="158"/>
    </location>
</feature>
<comment type="caution">
    <text evidence="2">The sequence shown here is derived from an EMBL/GenBank/DDBJ whole genome shotgun (WGS) entry which is preliminary data.</text>
</comment>
<evidence type="ECO:0000313" key="3">
    <source>
        <dbReference type="Proteomes" id="UP000319931"/>
    </source>
</evidence>